<evidence type="ECO:0000256" key="13">
    <source>
        <dbReference type="ARBA" id="ARBA00031538"/>
    </source>
</evidence>
<evidence type="ECO:0000256" key="12">
    <source>
        <dbReference type="ARBA" id="ARBA00026028"/>
    </source>
</evidence>
<keyword evidence="7" id="KW-0653">Protein transport</keyword>
<organism evidence="20 21">
    <name type="scientific">Gordonia hirsuta DSM 44140 = NBRC 16056</name>
    <dbReference type="NCBI Taxonomy" id="1121927"/>
    <lineage>
        <taxon>Bacteria</taxon>
        <taxon>Bacillati</taxon>
        <taxon>Actinomycetota</taxon>
        <taxon>Actinomycetes</taxon>
        <taxon>Mycobacteriales</taxon>
        <taxon>Gordoniaceae</taxon>
        <taxon>Gordonia</taxon>
    </lineage>
</organism>
<dbReference type="InterPro" id="IPR047196">
    <property type="entry name" value="YidC_ALB_C"/>
</dbReference>
<protein>
    <recommendedName>
        <fullName evidence="3">Membrane protein insertase YidC</fullName>
    </recommendedName>
    <alternativeName>
        <fullName evidence="15">Foldase YidC</fullName>
    </alternativeName>
    <alternativeName>
        <fullName evidence="14">Membrane integrase YidC</fullName>
    </alternativeName>
    <alternativeName>
        <fullName evidence="13">Membrane protein YidC</fullName>
    </alternativeName>
</protein>
<keyword evidence="6 16" id="KW-0812">Transmembrane</keyword>
<keyword evidence="21" id="KW-1185">Reference proteome</keyword>
<accession>L7L7M8</accession>
<dbReference type="AlphaFoldDB" id="L7L7M8"/>
<proteinExistence type="inferred from homology"/>
<dbReference type="CDD" id="cd20070">
    <property type="entry name" value="5TM_YidC_Alb3"/>
    <property type="match status" value="1"/>
</dbReference>
<evidence type="ECO:0000256" key="3">
    <source>
        <dbReference type="ARBA" id="ARBA00015325"/>
    </source>
</evidence>
<evidence type="ECO:0000313" key="21">
    <source>
        <dbReference type="Proteomes" id="UP000053405"/>
    </source>
</evidence>
<evidence type="ECO:0000256" key="17">
    <source>
        <dbReference type="SAM" id="MobiDB-lite"/>
    </source>
</evidence>
<reference evidence="20 21" key="1">
    <citation type="submission" date="2012-12" db="EMBL/GenBank/DDBJ databases">
        <title>Whole genome shotgun sequence of Gordonia hirsuta NBRC 16056.</title>
        <authorList>
            <person name="Isaki-Nakamura S."/>
            <person name="Hosoyama A."/>
            <person name="Tsuchikane K."/>
            <person name="Katsumata H."/>
            <person name="Baba S."/>
            <person name="Yamazaki S."/>
            <person name="Fujita N."/>
        </authorList>
    </citation>
    <scope>NUCLEOTIDE SEQUENCE [LARGE SCALE GENOMIC DNA]</scope>
    <source>
        <strain evidence="20 21">NBRC 16056</strain>
    </source>
</reference>
<dbReference type="Pfam" id="PF02096">
    <property type="entry name" value="60KD_IMP"/>
    <property type="match status" value="1"/>
</dbReference>
<comment type="caution">
    <text evidence="20">The sequence shown here is derived from an EMBL/GenBank/DDBJ whole genome shotgun (WGS) entry which is preliminary data.</text>
</comment>
<dbReference type="EMBL" id="BANT01000016">
    <property type="protein sequence ID" value="GAC57160.1"/>
    <property type="molecule type" value="Genomic_DNA"/>
</dbReference>
<feature type="compositionally biased region" description="Basic and acidic residues" evidence="17">
    <location>
        <begin position="696"/>
        <end position="707"/>
    </location>
</feature>
<evidence type="ECO:0000256" key="15">
    <source>
        <dbReference type="ARBA" id="ARBA00033342"/>
    </source>
</evidence>
<sequence>MLDFIYYPVSWVMSAWHWLFAHLLPDTPNGSGIAWALSVACLVFTVRAVLYKPFVAQVRTTKKMQELNPQIQTLRKKYANDRVRMTEEMQKLQKEHGFSPILGCLPLLLQVPLFIGLFHVLHSFNRTRTRLGGTGMSVVETRNTGNYAFSAEQVQNFLDARLFGVPLSAYVTEPTAQFAAFVEPGEAIDFTRAQIITVATILMILAAIATHLNSRAAVARQNSAAMDDPQTRVMNRLALYVFPLGIIVTGVFLPIAILLYWLSNNIWTFGQQRRVFGQMAVDDAAAHRIRRATRRQAVVSTPGLPPLPQNFDPAAAMDRGYAALPGNPATAHREFLDAYRYSARQHDWQYRGDSGLAQAAHEIGQLVSPDVRGPLIAAAVTPARRDAESPVAGIETLNRYLNLRAWQIEHWLSEKKHRWVVDDPVSDRAILRAFEAACARQSAIVYWGEGALTLVPLPASGDAMVFPRILAPYPRAYRASQIALAHHRLNRHDQARGHAREAADLFSEMSQSLATAHEKGFATTSDGAVTRFHNWEWQHAVSNLIASMPADTWWDRLTLPQRERVRRRAEAQESIRSLSVAVRHAKSDLGADHRTTQNLIEKLRQAEHWHDSVAAALAKRFLRAQAFELLQEQAQETTLSLIALPDDVHEAIDDAGRMQPVNTRAQIDLHTRTDGHSSPQRSPDRNVSPPVPRPAFRPEKVKRPPQH</sequence>
<keyword evidence="9 18" id="KW-0472">Membrane</keyword>
<evidence type="ECO:0000256" key="18">
    <source>
        <dbReference type="SAM" id="Phobius"/>
    </source>
</evidence>
<evidence type="ECO:0000256" key="1">
    <source>
        <dbReference type="ARBA" id="ARBA00004651"/>
    </source>
</evidence>
<dbReference type="GO" id="GO:0051205">
    <property type="term" value="P:protein insertion into membrane"/>
    <property type="evidence" value="ECO:0007669"/>
    <property type="project" value="TreeGrafter"/>
</dbReference>
<keyword evidence="10" id="KW-0143">Chaperone</keyword>
<evidence type="ECO:0000256" key="11">
    <source>
        <dbReference type="ARBA" id="ARBA00025034"/>
    </source>
</evidence>
<keyword evidence="8 18" id="KW-1133">Transmembrane helix</keyword>
<dbReference type="PANTHER" id="PTHR12428:SF65">
    <property type="entry name" value="CYTOCHROME C OXIDASE ASSEMBLY PROTEIN COX18, MITOCHONDRIAL"/>
    <property type="match status" value="1"/>
</dbReference>
<evidence type="ECO:0000256" key="4">
    <source>
        <dbReference type="ARBA" id="ARBA00022448"/>
    </source>
</evidence>
<comment type="subcellular location">
    <subcellularLocation>
        <location evidence="1">Cell membrane</location>
        <topology evidence="1">Multi-pass membrane protein</topology>
    </subcellularLocation>
    <subcellularLocation>
        <location evidence="16">Membrane</location>
        <topology evidence="16">Multi-pass membrane protein</topology>
    </subcellularLocation>
</comment>
<dbReference type="OrthoDB" id="9780552at2"/>
<feature type="region of interest" description="Disordered" evidence="17">
    <location>
        <begin position="670"/>
        <end position="707"/>
    </location>
</feature>
<keyword evidence="4" id="KW-0813">Transport</keyword>
<dbReference type="NCBIfam" id="NF002899">
    <property type="entry name" value="PRK03449.1"/>
    <property type="match status" value="1"/>
</dbReference>
<dbReference type="GO" id="GO:0015031">
    <property type="term" value="P:protein transport"/>
    <property type="evidence" value="ECO:0007669"/>
    <property type="project" value="UniProtKB-KW"/>
</dbReference>
<feature type="transmembrane region" description="Helical" evidence="18">
    <location>
        <begin position="33"/>
        <end position="54"/>
    </location>
</feature>
<keyword evidence="5" id="KW-1003">Cell membrane</keyword>
<dbReference type="InterPro" id="IPR001708">
    <property type="entry name" value="YidC/ALB3/OXA1/COX18"/>
</dbReference>
<comment type="subunit">
    <text evidence="12">Interacts with the Sec translocase complex via SecD. Specifically interacts with transmembrane segments of nascent integral membrane proteins during membrane integration.</text>
</comment>
<evidence type="ECO:0000313" key="20">
    <source>
        <dbReference type="EMBL" id="GAC57160.1"/>
    </source>
</evidence>
<feature type="transmembrane region" description="Helical" evidence="18">
    <location>
        <begin position="98"/>
        <end position="121"/>
    </location>
</feature>
<gene>
    <name evidence="20" type="ORF">GOHSU_16_01180</name>
</gene>
<evidence type="ECO:0000256" key="6">
    <source>
        <dbReference type="ARBA" id="ARBA00022692"/>
    </source>
</evidence>
<dbReference type="eggNOG" id="COG0706">
    <property type="taxonomic scope" value="Bacteria"/>
</dbReference>
<evidence type="ECO:0000256" key="2">
    <source>
        <dbReference type="ARBA" id="ARBA00010527"/>
    </source>
</evidence>
<evidence type="ECO:0000256" key="16">
    <source>
        <dbReference type="RuleBase" id="RU003945"/>
    </source>
</evidence>
<dbReference type="Proteomes" id="UP000053405">
    <property type="component" value="Unassembled WGS sequence"/>
</dbReference>
<comment type="function">
    <text evidence="11">Required for the insertion and/or proper folding and/or complex formation of integral membrane proteins into the membrane. Involved in integration of membrane proteins that insert both dependently and independently of the Sec translocase complex, as well as at least some lipoproteins. Aids folding of multispanning membrane proteins.</text>
</comment>
<feature type="domain" description="Membrane insertase YidC/Oxa/ALB C-terminal" evidence="19">
    <location>
        <begin position="35"/>
        <end position="273"/>
    </location>
</feature>
<feature type="transmembrane region" description="Helical" evidence="18">
    <location>
        <begin position="237"/>
        <end position="262"/>
    </location>
</feature>
<dbReference type="STRING" id="1121927.GOHSU_16_01180"/>
<evidence type="ECO:0000259" key="19">
    <source>
        <dbReference type="Pfam" id="PF02096"/>
    </source>
</evidence>
<evidence type="ECO:0000256" key="5">
    <source>
        <dbReference type="ARBA" id="ARBA00022475"/>
    </source>
</evidence>
<evidence type="ECO:0000256" key="9">
    <source>
        <dbReference type="ARBA" id="ARBA00023136"/>
    </source>
</evidence>
<comment type="similarity">
    <text evidence="2">Belongs to the OXA1/ALB3/YidC family. Type 1 subfamily.</text>
</comment>
<evidence type="ECO:0000256" key="7">
    <source>
        <dbReference type="ARBA" id="ARBA00022927"/>
    </source>
</evidence>
<evidence type="ECO:0000256" key="14">
    <source>
        <dbReference type="ARBA" id="ARBA00033245"/>
    </source>
</evidence>
<name>L7L7M8_9ACTN</name>
<dbReference type="InterPro" id="IPR028055">
    <property type="entry name" value="YidC/Oxa/ALB_C"/>
</dbReference>
<evidence type="ECO:0000256" key="10">
    <source>
        <dbReference type="ARBA" id="ARBA00023186"/>
    </source>
</evidence>
<feature type="transmembrane region" description="Helical" evidence="18">
    <location>
        <begin position="195"/>
        <end position="216"/>
    </location>
</feature>
<evidence type="ECO:0000256" key="8">
    <source>
        <dbReference type="ARBA" id="ARBA00022989"/>
    </source>
</evidence>
<dbReference type="NCBIfam" id="TIGR03592">
    <property type="entry name" value="yidC_oxa1_cterm"/>
    <property type="match status" value="1"/>
</dbReference>
<dbReference type="GO" id="GO:0032977">
    <property type="term" value="F:membrane insertase activity"/>
    <property type="evidence" value="ECO:0007669"/>
    <property type="project" value="InterPro"/>
</dbReference>
<dbReference type="GO" id="GO:0005886">
    <property type="term" value="C:plasma membrane"/>
    <property type="evidence" value="ECO:0007669"/>
    <property type="project" value="UniProtKB-SubCell"/>
</dbReference>
<dbReference type="PANTHER" id="PTHR12428">
    <property type="entry name" value="OXA1"/>
    <property type="match status" value="1"/>
</dbReference>